<dbReference type="AlphaFoldDB" id="A0A9X1JN45"/>
<dbReference type="EMBL" id="JAGSPC010000002">
    <property type="protein sequence ID" value="MBV7260094.1"/>
    <property type="molecule type" value="Genomic_DNA"/>
</dbReference>
<reference evidence="2" key="1">
    <citation type="submission" date="2021-04" db="EMBL/GenBank/DDBJ databases">
        <authorList>
            <person name="Pira H."/>
            <person name="Risdian C."/>
            <person name="Wink J."/>
        </authorList>
    </citation>
    <scope>NUCLEOTIDE SEQUENCE</scope>
    <source>
        <strain evidence="2">WH158</strain>
    </source>
</reference>
<feature type="transmembrane region" description="Helical" evidence="1">
    <location>
        <begin position="6"/>
        <end position="31"/>
    </location>
</feature>
<evidence type="ECO:0000313" key="3">
    <source>
        <dbReference type="Proteomes" id="UP001138681"/>
    </source>
</evidence>
<accession>A0A9X1JN45</accession>
<gene>
    <name evidence="2" type="ORF">KCG46_10990</name>
</gene>
<dbReference type="Proteomes" id="UP001138681">
    <property type="component" value="Unassembled WGS sequence"/>
</dbReference>
<keyword evidence="1" id="KW-1133">Transmembrane helix</keyword>
<evidence type="ECO:0008006" key="4">
    <source>
        <dbReference type="Google" id="ProtNLM"/>
    </source>
</evidence>
<proteinExistence type="predicted"/>
<keyword evidence="1" id="KW-0472">Membrane</keyword>
<protein>
    <recommendedName>
        <fullName evidence="4">SHOCT domain-containing protein</fullName>
    </recommendedName>
</protein>
<keyword evidence="1" id="KW-0812">Transmembrane</keyword>
<sequence length="150" mass="16093">MEILGGFLLVTVLLAMLGSVTVLAFASMALLGLVTEMSFKRMFFASFGIGLLAPILLAGWISTQVSEESVQLELLTELNDAVSGSENVMGAIPRIRELRQQLSDGTITQDEFETQLEQLIEETSGAQVELEGVEVPSGAVTEVDQVSEAE</sequence>
<keyword evidence="3" id="KW-1185">Reference proteome</keyword>
<organism evidence="2 3">
    <name type="scientific">Erythrobacter crassostreae</name>
    <dbReference type="NCBI Taxonomy" id="2828328"/>
    <lineage>
        <taxon>Bacteria</taxon>
        <taxon>Pseudomonadati</taxon>
        <taxon>Pseudomonadota</taxon>
        <taxon>Alphaproteobacteria</taxon>
        <taxon>Sphingomonadales</taxon>
        <taxon>Erythrobacteraceae</taxon>
        <taxon>Erythrobacter/Porphyrobacter group</taxon>
        <taxon>Erythrobacter</taxon>
    </lineage>
</organism>
<feature type="transmembrane region" description="Helical" evidence="1">
    <location>
        <begin position="43"/>
        <end position="61"/>
    </location>
</feature>
<evidence type="ECO:0000256" key="1">
    <source>
        <dbReference type="SAM" id="Phobius"/>
    </source>
</evidence>
<dbReference type="RefSeq" id="WP_218405476.1">
    <property type="nucleotide sequence ID" value="NZ_JAGSPC010000002.1"/>
</dbReference>
<evidence type="ECO:0000313" key="2">
    <source>
        <dbReference type="EMBL" id="MBV7260094.1"/>
    </source>
</evidence>
<comment type="caution">
    <text evidence="2">The sequence shown here is derived from an EMBL/GenBank/DDBJ whole genome shotgun (WGS) entry which is preliminary data.</text>
</comment>
<name>A0A9X1JN45_9SPHN</name>